<dbReference type="EMBL" id="BAAAHC010000008">
    <property type="protein sequence ID" value="GAA0517683.1"/>
    <property type="molecule type" value="Genomic_DNA"/>
</dbReference>
<evidence type="ECO:0000313" key="5">
    <source>
        <dbReference type="EMBL" id="GAA0517683.1"/>
    </source>
</evidence>
<dbReference type="InterPro" id="IPR008971">
    <property type="entry name" value="HSP40/DnaJ_pept-bd"/>
</dbReference>
<dbReference type="PRINTS" id="PR00625">
    <property type="entry name" value="JDOMAIN"/>
</dbReference>
<dbReference type="GO" id="GO:0042026">
    <property type="term" value="P:protein refolding"/>
    <property type="evidence" value="ECO:0007669"/>
    <property type="project" value="TreeGrafter"/>
</dbReference>
<dbReference type="Gene3D" id="2.60.260.20">
    <property type="entry name" value="Urease metallochaperone UreE, N-terminal domain"/>
    <property type="match status" value="2"/>
</dbReference>
<gene>
    <name evidence="5" type="ORF">GCM10009545_19640</name>
    <name evidence="6" type="ORF">GCM10011581_21890</name>
</gene>
<dbReference type="PROSITE" id="PS00636">
    <property type="entry name" value="DNAJ_1"/>
    <property type="match status" value="1"/>
</dbReference>
<dbReference type="GO" id="GO:0051082">
    <property type="term" value="F:unfolded protein binding"/>
    <property type="evidence" value="ECO:0007669"/>
    <property type="project" value="InterPro"/>
</dbReference>
<evidence type="ECO:0000256" key="2">
    <source>
        <dbReference type="ARBA" id="ARBA00023016"/>
    </source>
</evidence>
<dbReference type="AlphaFoldDB" id="A0A917NB23"/>
<evidence type="ECO:0000259" key="4">
    <source>
        <dbReference type="PROSITE" id="PS50076"/>
    </source>
</evidence>
<dbReference type="CDD" id="cd10747">
    <property type="entry name" value="DnaJ_C"/>
    <property type="match status" value="1"/>
</dbReference>
<dbReference type="GO" id="GO:0006260">
    <property type="term" value="P:DNA replication"/>
    <property type="evidence" value="ECO:0007669"/>
    <property type="project" value="UniProtKB-KW"/>
</dbReference>
<reference evidence="5 8" key="2">
    <citation type="journal article" date="2019" name="Int. J. Syst. Evol. Microbiol.">
        <title>The Global Catalogue of Microorganisms (GCM) 10K type strain sequencing project: providing services to taxonomists for standard genome sequencing and annotation.</title>
        <authorList>
            <consortium name="The Broad Institute Genomics Platform"/>
            <consortium name="The Broad Institute Genome Sequencing Center for Infectious Disease"/>
            <person name="Wu L."/>
            <person name="Ma J."/>
        </authorList>
    </citation>
    <scope>NUCLEOTIDE SEQUENCE [LARGE SCALE GENOMIC DNA]</scope>
    <source>
        <strain evidence="5 8">JCM 10664</strain>
    </source>
</reference>
<dbReference type="EMBL" id="BMMT01000006">
    <property type="protein sequence ID" value="GGI84385.1"/>
    <property type="molecule type" value="Genomic_DNA"/>
</dbReference>
<evidence type="ECO:0000256" key="3">
    <source>
        <dbReference type="ARBA" id="ARBA00023186"/>
    </source>
</evidence>
<dbReference type="PROSITE" id="PS50076">
    <property type="entry name" value="DNAJ_2"/>
    <property type="match status" value="1"/>
</dbReference>
<dbReference type="Proteomes" id="UP000597989">
    <property type="component" value="Unassembled WGS sequence"/>
</dbReference>
<dbReference type="PANTHER" id="PTHR43096">
    <property type="entry name" value="DNAJ HOMOLOG 1, MITOCHONDRIAL-RELATED"/>
    <property type="match status" value="1"/>
</dbReference>
<accession>A0A917NB23</accession>
<dbReference type="FunFam" id="2.60.260.20:FF:000013">
    <property type="entry name" value="DnaJ subfamily B member 11"/>
    <property type="match status" value="1"/>
</dbReference>
<dbReference type="RefSeq" id="WP_188987212.1">
    <property type="nucleotide sequence ID" value="NZ_BAAAHC010000008.1"/>
</dbReference>
<reference evidence="6" key="3">
    <citation type="submission" date="2020-09" db="EMBL/GenBank/DDBJ databases">
        <authorList>
            <person name="Sun Q."/>
            <person name="Zhou Y."/>
        </authorList>
    </citation>
    <scope>NUCLEOTIDE SEQUENCE</scope>
    <source>
        <strain evidence="6">CGMCC 4.7206</strain>
    </source>
</reference>
<keyword evidence="8" id="KW-1185">Reference proteome</keyword>
<dbReference type="SUPFAM" id="SSF49493">
    <property type="entry name" value="HSP40/DnaJ peptide-binding domain"/>
    <property type="match status" value="2"/>
</dbReference>
<proteinExistence type="predicted"/>
<organism evidence="6 7">
    <name type="scientific">Saccharopolyspora thermophila</name>
    <dbReference type="NCBI Taxonomy" id="89367"/>
    <lineage>
        <taxon>Bacteria</taxon>
        <taxon>Bacillati</taxon>
        <taxon>Actinomycetota</taxon>
        <taxon>Actinomycetes</taxon>
        <taxon>Pseudonocardiales</taxon>
        <taxon>Pseudonocardiaceae</taxon>
        <taxon>Saccharopolyspora</taxon>
    </lineage>
</organism>
<keyword evidence="2" id="KW-0346">Stress response</keyword>
<dbReference type="SMART" id="SM00271">
    <property type="entry name" value="DnaJ"/>
    <property type="match status" value="1"/>
</dbReference>
<feature type="domain" description="J" evidence="4">
    <location>
        <begin position="5"/>
        <end position="70"/>
    </location>
</feature>
<sequence>MADHDFYADLGLSPDASPQEVRRAYRRLAREHHPDANPGDVAAERRFKAVRAAYEVLSDPVRRRQYDRARRQAASGSAGAPGAGGFDLGDFFGPGPRLRRNVFDVDDLLGDVFGRVYRPSGLRPRRGADLEVDLHLAFETAALGGAAPLRVPAPGREPEDVVLRVPPGVDPGQRIRLAGRGAPGRHGGPPGDLHVIVHVEPHPVFGRRDNDLTVTVPITFPEAVLGASISVPTLVDRAELVIPPGTCSGTAFRVPGAGIRAFDGRQGDLLVTVEIAVPRHLHRDARRALRDYAASTAAERPRDDLERRLRRS</sequence>
<evidence type="ECO:0000313" key="7">
    <source>
        <dbReference type="Proteomes" id="UP000597989"/>
    </source>
</evidence>
<dbReference type="Pfam" id="PF01556">
    <property type="entry name" value="DnaJ_C"/>
    <property type="match status" value="1"/>
</dbReference>
<keyword evidence="1" id="KW-0235">DNA replication</keyword>
<dbReference type="GO" id="GO:0005737">
    <property type="term" value="C:cytoplasm"/>
    <property type="evidence" value="ECO:0007669"/>
    <property type="project" value="TreeGrafter"/>
</dbReference>
<comment type="caution">
    <text evidence="6">The sequence shown here is derived from an EMBL/GenBank/DDBJ whole genome shotgun (WGS) entry which is preliminary data.</text>
</comment>
<evidence type="ECO:0000313" key="6">
    <source>
        <dbReference type="EMBL" id="GGI84385.1"/>
    </source>
</evidence>
<dbReference type="InterPro" id="IPR001623">
    <property type="entry name" value="DnaJ_domain"/>
</dbReference>
<evidence type="ECO:0000256" key="1">
    <source>
        <dbReference type="ARBA" id="ARBA00022705"/>
    </source>
</evidence>
<dbReference type="CDD" id="cd06257">
    <property type="entry name" value="DnaJ"/>
    <property type="match status" value="1"/>
</dbReference>
<dbReference type="InterPro" id="IPR018253">
    <property type="entry name" value="DnaJ_domain_CS"/>
</dbReference>
<protein>
    <submittedName>
        <fullName evidence="5">J domain-containing protein</fullName>
    </submittedName>
    <submittedName>
        <fullName evidence="6">Molecular chaperone DnaJ</fullName>
    </submittedName>
</protein>
<dbReference type="Proteomes" id="UP001500220">
    <property type="component" value="Unassembled WGS sequence"/>
</dbReference>
<dbReference type="InterPro" id="IPR002939">
    <property type="entry name" value="DnaJ_C"/>
</dbReference>
<dbReference type="Pfam" id="PF00226">
    <property type="entry name" value="DnaJ"/>
    <property type="match status" value="1"/>
</dbReference>
<reference evidence="5" key="4">
    <citation type="submission" date="2023-12" db="EMBL/GenBank/DDBJ databases">
        <authorList>
            <person name="Sun Q."/>
            <person name="Inoue M."/>
        </authorList>
    </citation>
    <scope>NUCLEOTIDE SEQUENCE</scope>
    <source>
        <strain evidence="5">JCM 10664</strain>
    </source>
</reference>
<dbReference type="Gene3D" id="1.10.287.110">
    <property type="entry name" value="DnaJ domain"/>
    <property type="match status" value="1"/>
</dbReference>
<dbReference type="PANTHER" id="PTHR43096:SF54">
    <property type="entry name" value="CHAPERONE PROTEIN DNAJ 1"/>
    <property type="match status" value="1"/>
</dbReference>
<keyword evidence="3" id="KW-0143">Chaperone</keyword>
<dbReference type="InterPro" id="IPR036869">
    <property type="entry name" value="J_dom_sf"/>
</dbReference>
<dbReference type="SUPFAM" id="SSF46565">
    <property type="entry name" value="Chaperone J-domain"/>
    <property type="match status" value="1"/>
</dbReference>
<reference evidence="6 7" key="1">
    <citation type="journal article" date="2014" name="Int. J. Syst. Evol. Microbiol.">
        <title>Complete genome sequence of Corynebacterium casei LMG S-19264T (=DSM 44701T), isolated from a smear-ripened cheese.</title>
        <authorList>
            <consortium name="US DOE Joint Genome Institute (JGI-PGF)"/>
            <person name="Walter F."/>
            <person name="Albersmeier A."/>
            <person name="Kalinowski J."/>
            <person name="Ruckert C."/>
        </authorList>
    </citation>
    <scope>NUCLEOTIDE SEQUENCE [LARGE SCALE GENOMIC DNA]</scope>
    <source>
        <strain evidence="6 7">CGMCC 4.7206</strain>
    </source>
</reference>
<evidence type="ECO:0000313" key="8">
    <source>
        <dbReference type="Proteomes" id="UP001500220"/>
    </source>
</evidence>
<name>A0A917NB23_9PSEU</name>